<dbReference type="AlphaFoldDB" id="A0A1G2KZQ8"/>
<dbReference type="InterPro" id="IPR011042">
    <property type="entry name" value="6-blade_b-propeller_TolB-like"/>
</dbReference>
<protein>
    <submittedName>
        <fullName evidence="3">Uncharacterized protein</fullName>
    </submittedName>
</protein>
<dbReference type="Gene3D" id="2.120.10.30">
    <property type="entry name" value="TolB, C-terminal domain"/>
    <property type="match status" value="4"/>
</dbReference>
<dbReference type="PANTHER" id="PTHR36842">
    <property type="entry name" value="PROTEIN TOLB HOMOLOG"/>
    <property type="match status" value="1"/>
</dbReference>
<comment type="similarity">
    <text evidence="1">Belongs to the TolB family.</text>
</comment>
<dbReference type="EMBL" id="MHQL01000004">
    <property type="protein sequence ID" value="OHA03971.1"/>
    <property type="molecule type" value="Genomic_DNA"/>
</dbReference>
<proteinExistence type="inferred from homology"/>
<evidence type="ECO:0000256" key="1">
    <source>
        <dbReference type="ARBA" id="ARBA00009820"/>
    </source>
</evidence>
<comment type="caution">
    <text evidence="3">The sequence shown here is derived from an EMBL/GenBank/DDBJ whole genome shotgun (WGS) entry which is preliminary data.</text>
</comment>
<dbReference type="Proteomes" id="UP000177811">
    <property type="component" value="Unassembled WGS sequence"/>
</dbReference>
<sequence length="1135" mass="123163">MSEPQPENPPKQKSPDAKVNGVLNGLRQNYMLVGNIYIKTWHGFLVLGLVAGLVAGVFLIANRDGKVEPSDASSAGGISGIAEGNIQNGLIAIADNDDQGRVQIFAVSQDGTTWTQLTDDDNHNWMPAWSPDGKKIAYVSRKSGGMQIWTMDANGNNKKQLTEMSNGVGALAPAWSPDGKKIAHASNVGTQSLKIWVMNSDGSNRIQLTTGNSDDNIPTWSPDGAKIAFTSNRDGGRYQIWVMNTDGGGLRALTEAYYDNALKADIEQKVPSWSPDGKYISYWAGVEATDSRPNLPRDVWIMNSDGSNQKKLDAGDDPAWSPDGKTIIHSGCADASGNIASRDCGAKPGDAIAVGAVSPDGSNKRVLFRTKGNFEGASWQPVNVVSPPPTPSDETQYLLFQLFTYGPNAEGMIQPFDAGLVKKTVDEILTAVGNNRGDGVHQQIGFAVGPLALDHTDEELRTVIRKSFNIALQKNVAVAIHIDDSMFWMRRKDLWGDPNNVEWSDWKKTVVPHRFVGWIPVPLAPQMCYNSPAIRAEVGRIAKDVIGDEITKGVAMLKTNGKEHLFAGVIAGWETHLADYRYLGPENPDADRLNIPRVQQGYCALSNLGYNAANPPADMDAALNQVVKNWAKFWAQQLSLAGISKERIYTHIAFPVFENPDSILDTFTRDLGFKATLSAIGNHAPFSSAFSIASRPGFSTYPGGFNKNGQDAVLSAILAERAKKGNPHWASSEGTNTEPGKPQSNISWNDYLKGMFNNGATLVNIFAWQEPADSGSPYGKATKSKEAIKAYKKFLRGDLSVTPPPPIGGAVTNGLIAVSYQDAKGHFQIFTVSSDGSNRKQLTNDGNGNVAPKWSPDGKKIAYMTQSEVQNGIVIYVMNADGSNTKAITEKRSSVMSLLPDWSPDGQRIAYTAGTMTPEIAERIAPGDKDPMAELNVKIWVMNADGSNKKQITFGDHSDAVPSWSPDGKKIAFASDRDGGKFRIWVMDSDGKNPVVLTESSYDNSIGAPVEQKVPAWSPDGNYIAYWNGVEMFELSEGMRRGTSQPTTRDRAIIATWHIWVMNADGTNKRMLTQGDEPAWSPDSTMVLHPTAPTYGKTPEPMGVGATNLDGTNRRVLFTIPGGGSQRYSWQIGSR</sequence>
<evidence type="ECO:0000313" key="4">
    <source>
        <dbReference type="Proteomes" id="UP000177811"/>
    </source>
</evidence>
<keyword evidence="2" id="KW-0812">Transmembrane</keyword>
<keyword evidence="2" id="KW-1133">Transmembrane helix</keyword>
<dbReference type="SUPFAM" id="SSF69304">
    <property type="entry name" value="Tricorn protease N-terminal domain"/>
    <property type="match status" value="2"/>
</dbReference>
<evidence type="ECO:0000313" key="3">
    <source>
        <dbReference type="EMBL" id="OHA03971.1"/>
    </source>
</evidence>
<gene>
    <name evidence="3" type="ORF">A3C16_01085</name>
</gene>
<accession>A0A1G2KZQ8</accession>
<dbReference type="InterPro" id="IPR011659">
    <property type="entry name" value="WD40"/>
</dbReference>
<reference evidence="3 4" key="1">
    <citation type="journal article" date="2016" name="Nat. Commun.">
        <title>Thousands of microbial genomes shed light on interconnected biogeochemical processes in an aquifer system.</title>
        <authorList>
            <person name="Anantharaman K."/>
            <person name="Brown C.T."/>
            <person name="Hug L.A."/>
            <person name="Sharon I."/>
            <person name="Castelle C.J."/>
            <person name="Probst A.J."/>
            <person name="Thomas B.C."/>
            <person name="Singh A."/>
            <person name="Wilkins M.J."/>
            <person name="Karaoz U."/>
            <person name="Brodie E.L."/>
            <person name="Williams K.H."/>
            <person name="Hubbard S.S."/>
            <person name="Banfield J.F."/>
        </authorList>
    </citation>
    <scope>NUCLEOTIDE SEQUENCE [LARGE SCALE GENOMIC DNA]</scope>
</reference>
<organism evidence="3 4">
    <name type="scientific">Candidatus Sungbacteria bacterium RIFCSPHIGHO2_02_FULL_51_29</name>
    <dbReference type="NCBI Taxonomy" id="1802273"/>
    <lineage>
        <taxon>Bacteria</taxon>
        <taxon>Candidatus Sungiibacteriota</taxon>
    </lineage>
</organism>
<keyword evidence="2" id="KW-0472">Membrane</keyword>
<dbReference type="Pfam" id="PF07676">
    <property type="entry name" value="PD40"/>
    <property type="match status" value="8"/>
</dbReference>
<feature type="transmembrane region" description="Helical" evidence="2">
    <location>
        <begin position="41"/>
        <end position="61"/>
    </location>
</feature>
<dbReference type="PANTHER" id="PTHR36842:SF1">
    <property type="entry name" value="PROTEIN TOLB"/>
    <property type="match status" value="1"/>
</dbReference>
<name>A0A1G2KZQ8_9BACT</name>
<evidence type="ECO:0000256" key="2">
    <source>
        <dbReference type="SAM" id="Phobius"/>
    </source>
</evidence>